<feature type="region of interest" description="Disordered" evidence="1">
    <location>
        <begin position="59"/>
        <end position="79"/>
    </location>
</feature>
<evidence type="ECO:0000313" key="2">
    <source>
        <dbReference type="EMBL" id="KAL2519248.1"/>
    </source>
</evidence>
<reference evidence="3" key="1">
    <citation type="submission" date="2024-07" db="EMBL/GenBank/DDBJ databases">
        <title>Two chromosome-level genome assemblies of Korean endemic species Abeliophyllum distichum and Forsythia ovata (Oleaceae).</title>
        <authorList>
            <person name="Jang H."/>
        </authorList>
    </citation>
    <scope>NUCLEOTIDE SEQUENCE [LARGE SCALE GENOMIC DNA]</scope>
</reference>
<dbReference type="EMBL" id="JBFOLK010000004">
    <property type="protein sequence ID" value="KAL2519248.1"/>
    <property type="molecule type" value="Genomic_DNA"/>
</dbReference>
<keyword evidence="3" id="KW-1185">Reference proteome</keyword>
<comment type="caution">
    <text evidence="2">The sequence shown here is derived from an EMBL/GenBank/DDBJ whole genome shotgun (WGS) entry which is preliminary data.</text>
</comment>
<evidence type="ECO:0000313" key="3">
    <source>
        <dbReference type="Proteomes" id="UP001604336"/>
    </source>
</evidence>
<sequence>MTHLRLRCLFLARKARPSGARPSEATAEAVEIADLPTASSVPPLQRTLAVDTAGKVILEGPQKSTPTPEIGSGGPYDSKRRLRELIGSSGTKIPDDSLQKVSFYPSMGAQAVKYYFTPSGRNFPLTGVGGCVGGKLGLGNKGIHIADKV</sequence>
<accession>A0ABD1U3A2</accession>
<protein>
    <submittedName>
        <fullName evidence="2">Uncharacterized protein</fullName>
    </submittedName>
</protein>
<gene>
    <name evidence="2" type="ORF">Adt_15495</name>
</gene>
<name>A0ABD1U3A2_9LAMI</name>
<proteinExistence type="predicted"/>
<dbReference type="AlphaFoldDB" id="A0ABD1U3A2"/>
<organism evidence="2 3">
    <name type="scientific">Abeliophyllum distichum</name>
    <dbReference type="NCBI Taxonomy" id="126358"/>
    <lineage>
        <taxon>Eukaryota</taxon>
        <taxon>Viridiplantae</taxon>
        <taxon>Streptophyta</taxon>
        <taxon>Embryophyta</taxon>
        <taxon>Tracheophyta</taxon>
        <taxon>Spermatophyta</taxon>
        <taxon>Magnoliopsida</taxon>
        <taxon>eudicotyledons</taxon>
        <taxon>Gunneridae</taxon>
        <taxon>Pentapetalae</taxon>
        <taxon>asterids</taxon>
        <taxon>lamiids</taxon>
        <taxon>Lamiales</taxon>
        <taxon>Oleaceae</taxon>
        <taxon>Forsythieae</taxon>
        <taxon>Abeliophyllum</taxon>
    </lineage>
</organism>
<dbReference type="Proteomes" id="UP001604336">
    <property type="component" value="Unassembled WGS sequence"/>
</dbReference>
<evidence type="ECO:0000256" key="1">
    <source>
        <dbReference type="SAM" id="MobiDB-lite"/>
    </source>
</evidence>